<keyword evidence="1" id="KW-0812">Transmembrane</keyword>
<dbReference type="Proteomes" id="UP000673552">
    <property type="component" value="Chromosome 13"/>
</dbReference>
<name>A0A836KV95_9TRYP</name>
<evidence type="ECO:0000256" key="1">
    <source>
        <dbReference type="SAM" id="Phobius"/>
    </source>
</evidence>
<protein>
    <submittedName>
        <fullName evidence="2">Uncharacterized protein</fullName>
    </submittedName>
</protein>
<reference evidence="2 3" key="1">
    <citation type="submission" date="2021-03" db="EMBL/GenBank/DDBJ databases">
        <title>Leishmania (Mundinia) martiniquensis Genome sequencing and assembly.</title>
        <authorList>
            <person name="Almutairi H."/>
            <person name="Gatherer D."/>
        </authorList>
    </citation>
    <scope>NUCLEOTIDE SEQUENCE [LARGE SCALE GENOMIC DNA]</scope>
    <source>
        <strain evidence="2">LSCM1</strain>
    </source>
</reference>
<evidence type="ECO:0000313" key="2">
    <source>
        <dbReference type="EMBL" id="KAG5484085.1"/>
    </source>
</evidence>
<feature type="transmembrane region" description="Helical" evidence="1">
    <location>
        <begin position="57"/>
        <end position="79"/>
    </location>
</feature>
<comment type="caution">
    <text evidence="2">The sequence shown here is derived from an EMBL/GenBank/DDBJ whole genome shotgun (WGS) entry which is preliminary data.</text>
</comment>
<dbReference type="AlphaFoldDB" id="A0A836KV95"/>
<keyword evidence="1" id="KW-1133">Transmembrane helix</keyword>
<dbReference type="GeneID" id="92515886"/>
<dbReference type="RefSeq" id="XP_067180325.1">
    <property type="nucleotide sequence ID" value="XM_067323374.1"/>
</dbReference>
<dbReference type="OrthoDB" id="266972at2759"/>
<dbReference type="EMBL" id="JAFEUZ010000013">
    <property type="protein sequence ID" value="KAG5484085.1"/>
    <property type="molecule type" value="Genomic_DNA"/>
</dbReference>
<evidence type="ECO:0000313" key="3">
    <source>
        <dbReference type="Proteomes" id="UP000673552"/>
    </source>
</evidence>
<organism evidence="2 3">
    <name type="scientific">Leishmania martiniquensis</name>
    <dbReference type="NCBI Taxonomy" id="1580590"/>
    <lineage>
        <taxon>Eukaryota</taxon>
        <taxon>Discoba</taxon>
        <taxon>Euglenozoa</taxon>
        <taxon>Kinetoplastea</taxon>
        <taxon>Metakinetoplastina</taxon>
        <taxon>Trypanosomatida</taxon>
        <taxon>Trypanosomatidae</taxon>
        <taxon>Leishmaniinae</taxon>
        <taxon>Leishmania</taxon>
    </lineage>
</organism>
<dbReference type="KEGG" id="lmat:92515886"/>
<proteinExistence type="predicted"/>
<sequence>MPGPKGNEVTLEGCDPNLGRSHYVLSEQGTLCVEPAAGQGRILFTVPTLKNWSRDFWYLWLIIFLIVVFGVAGCILQSFRWYHRLQHRHEREARSKRVDGMIRLMSSIYSRRSASASGQRSRSSSFCRSSKCSESLFMRDISDDDKY</sequence>
<gene>
    <name evidence="2" type="ORF">LSCM1_05940</name>
</gene>
<keyword evidence="3" id="KW-1185">Reference proteome</keyword>
<accession>A0A836KV95</accession>
<keyword evidence="1" id="KW-0472">Membrane</keyword>